<reference evidence="2" key="2">
    <citation type="journal article" date="2015" name="Data Brief">
        <title>Shoot transcriptome of the giant reed, Arundo donax.</title>
        <authorList>
            <person name="Barrero R.A."/>
            <person name="Guerrero F.D."/>
            <person name="Moolhuijzen P."/>
            <person name="Goolsby J.A."/>
            <person name="Tidwell J."/>
            <person name="Bellgard S.E."/>
            <person name="Bellgard M.I."/>
        </authorList>
    </citation>
    <scope>NUCLEOTIDE SEQUENCE</scope>
    <source>
        <tissue evidence="2">Shoot tissue taken approximately 20 cm above the soil surface</tissue>
    </source>
</reference>
<feature type="compositionally biased region" description="Low complexity" evidence="1">
    <location>
        <begin position="89"/>
        <end position="98"/>
    </location>
</feature>
<feature type="region of interest" description="Disordered" evidence="1">
    <location>
        <begin position="89"/>
        <end position="116"/>
    </location>
</feature>
<evidence type="ECO:0000313" key="2">
    <source>
        <dbReference type="EMBL" id="JAD20825.1"/>
    </source>
</evidence>
<name>A0A0A8Y6W0_ARUDO</name>
<dbReference type="AlphaFoldDB" id="A0A0A8Y6W0"/>
<sequence length="116" mass="12566">MKPTFSSCSSNKDNCSLEAKMAAWEVEWKAERAASAAKWHAANSAFKAESEAWIVETAADNAAFSRYLSIIMVFWGFSGICWIRKLYSGSSRSGTSSSKGKRESCGVAGVVDADVH</sequence>
<reference evidence="2" key="1">
    <citation type="submission" date="2014-09" db="EMBL/GenBank/DDBJ databases">
        <authorList>
            <person name="Magalhaes I.L.F."/>
            <person name="Oliveira U."/>
            <person name="Santos F.R."/>
            <person name="Vidigal T.H.D.A."/>
            <person name="Brescovit A.D."/>
            <person name="Santos A.J."/>
        </authorList>
    </citation>
    <scope>NUCLEOTIDE SEQUENCE</scope>
    <source>
        <tissue evidence="2">Shoot tissue taken approximately 20 cm above the soil surface</tissue>
    </source>
</reference>
<accession>A0A0A8Y6W0</accession>
<proteinExistence type="predicted"/>
<evidence type="ECO:0000256" key="1">
    <source>
        <dbReference type="SAM" id="MobiDB-lite"/>
    </source>
</evidence>
<dbReference type="EMBL" id="GBRH01277070">
    <property type="protein sequence ID" value="JAD20825.1"/>
    <property type="molecule type" value="Transcribed_RNA"/>
</dbReference>
<protein>
    <submittedName>
        <fullName evidence="2">Uncharacterized protein</fullName>
    </submittedName>
</protein>
<organism evidence="2">
    <name type="scientific">Arundo donax</name>
    <name type="common">Giant reed</name>
    <name type="synonym">Donax arundinaceus</name>
    <dbReference type="NCBI Taxonomy" id="35708"/>
    <lineage>
        <taxon>Eukaryota</taxon>
        <taxon>Viridiplantae</taxon>
        <taxon>Streptophyta</taxon>
        <taxon>Embryophyta</taxon>
        <taxon>Tracheophyta</taxon>
        <taxon>Spermatophyta</taxon>
        <taxon>Magnoliopsida</taxon>
        <taxon>Liliopsida</taxon>
        <taxon>Poales</taxon>
        <taxon>Poaceae</taxon>
        <taxon>PACMAD clade</taxon>
        <taxon>Arundinoideae</taxon>
        <taxon>Arundineae</taxon>
        <taxon>Arundo</taxon>
    </lineage>
</organism>